<keyword evidence="2 11" id="KW-0813">Transport</keyword>
<evidence type="ECO:0000313" key="15">
    <source>
        <dbReference type="Proteomes" id="UP000591131"/>
    </source>
</evidence>
<feature type="compositionally biased region" description="Low complexity" evidence="12">
    <location>
        <begin position="1"/>
        <end position="21"/>
    </location>
</feature>
<dbReference type="Proteomes" id="UP000591131">
    <property type="component" value="Unassembled WGS sequence"/>
</dbReference>
<evidence type="ECO:0000256" key="11">
    <source>
        <dbReference type="RuleBase" id="RU361221"/>
    </source>
</evidence>
<organism evidence="14 15">
    <name type="scientific">Perkinsus chesapeaki</name>
    <name type="common">Clam parasite</name>
    <name type="synonym">Perkinsus andrewsi</name>
    <dbReference type="NCBI Taxonomy" id="330153"/>
    <lineage>
        <taxon>Eukaryota</taxon>
        <taxon>Sar</taxon>
        <taxon>Alveolata</taxon>
        <taxon>Perkinsozoa</taxon>
        <taxon>Perkinsea</taxon>
        <taxon>Perkinsida</taxon>
        <taxon>Perkinsidae</taxon>
        <taxon>Perkinsus</taxon>
    </lineage>
</organism>
<dbReference type="InterPro" id="IPR051280">
    <property type="entry name" value="Cl-channel/antiporter"/>
</dbReference>
<dbReference type="Gene3D" id="1.10.3080.10">
    <property type="entry name" value="Clc chloride channel"/>
    <property type="match status" value="1"/>
</dbReference>
<feature type="transmembrane region" description="Helical" evidence="11">
    <location>
        <begin position="470"/>
        <end position="492"/>
    </location>
</feature>
<evidence type="ECO:0000256" key="8">
    <source>
        <dbReference type="ARBA" id="ARBA00023136"/>
    </source>
</evidence>
<dbReference type="GO" id="GO:0016020">
    <property type="term" value="C:membrane"/>
    <property type="evidence" value="ECO:0007669"/>
    <property type="project" value="UniProtKB-SubCell"/>
</dbReference>
<feature type="transmembrane region" description="Helical" evidence="11">
    <location>
        <begin position="255"/>
        <end position="277"/>
    </location>
</feature>
<dbReference type="InterPro" id="IPR001807">
    <property type="entry name" value="ClC"/>
</dbReference>
<keyword evidence="5 11" id="KW-1133">Transmembrane helix</keyword>
<comment type="similarity">
    <text evidence="11">Belongs to the chloride channel (TC 2.A.49) family.</text>
</comment>
<feature type="transmembrane region" description="Helical" evidence="11">
    <location>
        <begin position="195"/>
        <end position="212"/>
    </location>
</feature>
<dbReference type="InterPro" id="IPR046342">
    <property type="entry name" value="CBS_dom_sf"/>
</dbReference>
<keyword evidence="7 10" id="KW-0129">CBS domain</keyword>
<dbReference type="Pfam" id="PF00654">
    <property type="entry name" value="Voltage_CLC"/>
    <property type="match status" value="1"/>
</dbReference>
<feature type="region of interest" description="Disordered" evidence="12">
    <location>
        <begin position="1"/>
        <end position="34"/>
    </location>
</feature>
<accession>A0A7J6LAR7</accession>
<dbReference type="PANTHER" id="PTHR11689:SF136">
    <property type="entry name" value="H(+)_CL(-) EXCHANGE TRANSPORTER 7"/>
    <property type="match status" value="1"/>
</dbReference>
<dbReference type="Gene3D" id="3.10.580.10">
    <property type="entry name" value="CBS-domain"/>
    <property type="match status" value="1"/>
</dbReference>
<feature type="transmembrane region" description="Helical" evidence="11">
    <location>
        <begin position="218"/>
        <end position="234"/>
    </location>
</feature>
<evidence type="ECO:0000259" key="13">
    <source>
        <dbReference type="PROSITE" id="PS51371"/>
    </source>
</evidence>
<dbReference type="EMBL" id="JAAPAO010000609">
    <property type="protein sequence ID" value="KAF4656269.1"/>
    <property type="molecule type" value="Genomic_DNA"/>
</dbReference>
<comment type="caution">
    <text evidence="14">The sequence shown here is derived from an EMBL/GenBank/DDBJ whole genome shotgun (WGS) entry which is preliminary data.</text>
</comment>
<dbReference type="PANTHER" id="PTHR11689">
    <property type="entry name" value="CHLORIDE CHANNEL PROTEIN CLC FAMILY MEMBER"/>
    <property type="match status" value="1"/>
</dbReference>
<keyword evidence="8 11" id="KW-0472">Membrane</keyword>
<evidence type="ECO:0000313" key="14">
    <source>
        <dbReference type="EMBL" id="KAF4656269.1"/>
    </source>
</evidence>
<name>A0A7J6LAR7_PERCH</name>
<sequence length="760" mass="82222">MRPSIPTTPSVTSGSPPETETAAAVASENEEQGDQPAALRLTASDFCCLKPPPFESFDYFVDQPSKHRNTVLVGPAWSLDKSDPAHYRPRTTVLVGWFLVILAGLLVGVLRAVILMGSYWLYHGRLLLMASVIDATAAGLTSGLFVWLGIGVSLSAIIGALVAYVEPLAGGSGIPDVKTYLNGIILPRLLKFRACVLRVVGQIVVVGVGFFAGSEGPMAHLGAIVGAAVAQMHMRNFFQLRAMLPFSSHRIKYEFISIGTAMGVAAAFQAPLGGILFSLEEASTYWRAETTWRAFFGCIIASFTAKHLSAIVDCPDPSVGCEAPGTYLEATDTARSFRVWELFVCALVGVFFGLLGALFCGGVKLVQSHRRAWFHLFSMGKDRRRAWRVVEVIIVIMMTILLSFGLSWAFFHRCNPAVPNAVIGDDGIAGAMCYEGEGGGKVNSLAALLMSSRDDAIRFLFSPYMGDSEFSAGVLILAAVVIFILTLLTYGLAIPMGLFIPNIMIGACLGRVVGIWMYATGGSVGSYAVIGAAGMLAGFSRMTISLTAIVLEITGDLWQLPYIMITVIISKQVADLFIKGAYDLVLEVRQVPYLEELDASHEYCMRGKSIAFRMSHAPLVGFSPVETYGRVHDVLANYMHCAFVVEEHGKLRGLVSRSAIVDYLWRHGPVSPDETLDVIGLANRGPLTVPEFFPLDKGYSLFRQLGLRHLLVTAREDSDKVVGIVSRKDLFLALNDCDAPADGAVDCNISDKSTRDIPDV</sequence>
<keyword evidence="9 11" id="KW-0868">Chloride</keyword>
<gene>
    <name evidence="14" type="ORF">FOL47_009049</name>
</gene>
<proteinExistence type="inferred from homology"/>
<dbReference type="SUPFAM" id="SSF54631">
    <property type="entry name" value="CBS-domain pair"/>
    <property type="match status" value="1"/>
</dbReference>
<evidence type="ECO:0000256" key="9">
    <source>
        <dbReference type="ARBA" id="ARBA00023214"/>
    </source>
</evidence>
<comment type="caution">
    <text evidence="11">Lacks conserved residue(s) required for the propagation of feature annotation.</text>
</comment>
<dbReference type="PROSITE" id="PS51371">
    <property type="entry name" value="CBS"/>
    <property type="match status" value="1"/>
</dbReference>
<keyword evidence="6 11" id="KW-0406">Ion transport</keyword>
<evidence type="ECO:0000256" key="5">
    <source>
        <dbReference type="ARBA" id="ARBA00022989"/>
    </source>
</evidence>
<feature type="transmembrane region" description="Helical" evidence="11">
    <location>
        <begin position="387"/>
        <end position="411"/>
    </location>
</feature>
<comment type="subcellular location">
    <subcellularLocation>
        <location evidence="1 11">Membrane</location>
        <topology evidence="1 11">Multi-pass membrane protein</topology>
    </subcellularLocation>
</comment>
<dbReference type="Pfam" id="PF00571">
    <property type="entry name" value="CBS"/>
    <property type="match status" value="2"/>
</dbReference>
<feature type="domain" description="CBS" evidence="13">
    <location>
        <begin position="682"/>
        <end position="743"/>
    </location>
</feature>
<protein>
    <recommendedName>
        <fullName evidence="11">Chloride channel protein</fullName>
    </recommendedName>
</protein>
<feature type="transmembrane region" description="Helical" evidence="11">
    <location>
        <begin position="94"/>
        <end position="114"/>
    </location>
</feature>
<evidence type="ECO:0000256" key="10">
    <source>
        <dbReference type="PROSITE-ProRule" id="PRU00703"/>
    </source>
</evidence>
<dbReference type="OrthoDB" id="428525at2759"/>
<dbReference type="InterPro" id="IPR014743">
    <property type="entry name" value="Cl-channel_core"/>
</dbReference>
<feature type="transmembrane region" description="Helical" evidence="11">
    <location>
        <begin position="525"/>
        <end position="551"/>
    </location>
</feature>
<keyword evidence="15" id="KW-1185">Reference proteome</keyword>
<evidence type="ECO:0000256" key="12">
    <source>
        <dbReference type="SAM" id="MobiDB-lite"/>
    </source>
</evidence>
<evidence type="ECO:0000256" key="1">
    <source>
        <dbReference type="ARBA" id="ARBA00004141"/>
    </source>
</evidence>
<keyword evidence="4" id="KW-0677">Repeat</keyword>
<dbReference type="SUPFAM" id="SSF81340">
    <property type="entry name" value="Clc chloride channel"/>
    <property type="match status" value="1"/>
</dbReference>
<evidence type="ECO:0000256" key="2">
    <source>
        <dbReference type="ARBA" id="ARBA00022448"/>
    </source>
</evidence>
<feature type="transmembrane region" description="Helical" evidence="11">
    <location>
        <begin position="154"/>
        <end position="174"/>
    </location>
</feature>
<dbReference type="InterPro" id="IPR000644">
    <property type="entry name" value="CBS_dom"/>
</dbReference>
<evidence type="ECO:0000256" key="6">
    <source>
        <dbReference type="ARBA" id="ARBA00023065"/>
    </source>
</evidence>
<evidence type="ECO:0000256" key="3">
    <source>
        <dbReference type="ARBA" id="ARBA00022692"/>
    </source>
</evidence>
<dbReference type="PRINTS" id="PR00762">
    <property type="entry name" value="CLCHANNEL"/>
</dbReference>
<feature type="transmembrane region" description="Helical" evidence="11">
    <location>
        <begin position="339"/>
        <end position="366"/>
    </location>
</feature>
<reference evidence="14 15" key="1">
    <citation type="submission" date="2020-04" db="EMBL/GenBank/DDBJ databases">
        <title>Perkinsus chesapeaki whole genome sequence.</title>
        <authorList>
            <person name="Bogema D.R."/>
        </authorList>
    </citation>
    <scope>NUCLEOTIDE SEQUENCE [LARGE SCALE GENOMIC DNA]</scope>
    <source>
        <strain evidence="14">ATCC PRA-425</strain>
    </source>
</reference>
<evidence type="ECO:0000256" key="4">
    <source>
        <dbReference type="ARBA" id="ARBA00022737"/>
    </source>
</evidence>
<dbReference type="SMART" id="SM00116">
    <property type="entry name" value="CBS"/>
    <property type="match status" value="2"/>
</dbReference>
<dbReference type="AlphaFoldDB" id="A0A7J6LAR7"/>
<dbReference type="GO" id="GO:0005254">
    <property type="term" value="F:chloride channel activity"/>
    <property type="evidence" value="ECO:0007669"/>
    <property type="project" value="UniProtKB-UniRule"/>
</dbReference>
<keyword evidence="3 11" id="KW-0812">Transmembrane</keyword>
<evidence type="ECO:0000256" key="7">
    <source>
        <dbReference type="ARBA" id="ARBA00023122"/>
    </source>
</evidence>